<evidence type="ECO:0000256" key="1">
    <source>
        <dbReference type="ARBA" id="ARBA00012729"/>
    </source>
</evidence>
<dbReference type="InterPro" id="IPR045321">
    <property type="entry name" value="Cts1-like"/>
</dbReference>
<evidence type="ECO:0000256" key="2">
    <source>
        <dbReference type="ARBA" id="ARBA00022801"/>
    </source>
</evidence>
<evidence type="ECO:0000256" key="4">
    <source>
        <dbReference type="RuleBase" id="RU000489"/>
    </source>
</evidence>
<dbReference type="InterPro" id="IPR012291">
    <property type="entry name" value="CBM2_carb-bd_dom_sf"/>
</dbReference>
<reference evidence="9 10" key="1">
    <citation type="journal article" date="2011" name="Genome Res.">
        <title>Phylogeny-wide analysis of social amoeba genomes highlights ancient origins for complex intercellular communication.</title>
        <authorList>
            <person name="Heidel A.J."/>
            <person name="Lawal H.M."/>
            <person name="Felder M."/>
            <person name="Schilde C."/>
            <person name="Helps N.R."/>
            <person name="Tunggal B."/>
            <person name="Rivero F."/>
            <person name="John U."/>
            <person name="Schleicher M."/>
            <person name="Eichinger L."/>
            <person name="Platzer M."/>
            <person name="Noegel A.A."/>
            <person name="Schaap P."/>
            <person name="Gloeckner G."/>
        </authorList>
    </citation>
    <scope>NUCLEOTIDE SEQUENCE [LARGE SCALE GENOMIC DNA]</scope>
    <source>
        <strain evidence="10">ATCC 26659 / Pp 5 / PN500</strain>
    </source>
</reference>
<keyword evidence="7" id="KW-0732">Signal</keyword>
<dbReference type="Pfam" id="PF09478">
    <property type="entry name" value="CBM49"/>
    <property type="match status" value="1"/>
</dbReference>
<dbReference type="Gene3D" id="3.20.20.80">
    <property type="entry name" value="Glycosidases"/>
    <property type="match status" value="1"/>
</dbReference>
<keyword evidence="2 4" id="KW-0378">Hydrolase</keyword>
<protein>
    <recommendedName>
        <fullName evidence="1">chitinase</fullName>
        <ecNumber evidence="1">3.2.1.14</ecNumber>
    </recommendedName>
</protein>
<dbReference type="RefSeq" id="XP_020433483.1">
    <property type="nucleotide sequence ID" value="XM_020576234.1"/>
</dbReference>
<dbReference type="InterPro" id="IPR019028">
    <property type="entry name" value="CBM_49"/>
</dbReference>
<dbReference type="PANTHER" id="PTHR45708">
    <property type="entry name" value="ENDOCHITINASE"/>
    <property type="match status" value="1"/>
</dbReference>
<name>D3B9X8_HETP5</name>
<dbReference type="InterPro" id="IPR001579">
    <property type="entry name" value="Glyco_hydro_18_chit_AS"/>
</dbReference>
<keyword evidence="3 4" id="KW-0326">Glycosidase</keyword>
<dbReference type="Proteomes" id="UP000001396">
    <property type="component" value="Unassembled WGS sequence"/>
</dbReference>
<comment type="caution">
    <text evidence="9">The sequence shown here is derived from an EMBL/GenBank/DDBJ whole genome shotgun (WGS) entry which is preliminary data.</text>
</comment>
<dbReference type="InterPro" id="IPR001223">
    <property type="entry name" value="Glyco_hydro18_cat"/>
</dbReference>
<organism evidence="9 10">
    <name type="scientific">Heterostelium pallidum (strain ATCC 26659 / Pp 5 / PN500)</name>
    <name type="common">Cellular slime mold</name>
    <name type="synonym">Polysphondylium pallidum</name>
    <dbReference type="NCBI Taxonomy" id="670386"/>
    <lineage>
        <taxon>Eukaryota</taxon>
        <taxon>Amoebozoa</taxon>
        <taxon>Evosea</taxon>
        <taxon>Eumycetozoa</taxon>
        <taxon>Dictyostelia</taxon>
        <taxon>Acytosteliales</taxon>
        <taxon>Acytosteliaceae</taxon>
        <taxon>Heterostelium</taxon>
    </lineage>
</organism>
<feature type="signal peptide" evidence="7">
    <location>
        <begin position="1"/>
        <end position="19"/>
    </location>
</feature>
<keyword evidence="10" id="KW-1185">Reference proteome</keyword>
<dbReference type="GeneID" id="31360834"/>
<dbReference type="InterPro" id="IPR050542">
    <property type="entry name" value="Glycosyl_Hydrlase18_Chitinase"/>
</dbReference>
<dbReference type="GO" id="GO:0030247">
    <property type="term" value="F:polysaccharide binding"/>
    <property type="evidence" value="ECO:0007669"/>
    <property type="project" value="InterPro"/>
</dbReference>
<evidence type="ECO:0000313" key="9">
    <source>
        <dbReference type="EMBL" id="EFA81365.1"/>
    </source>
</evidence>
<comment type="similarity">
    <text evidence="5">Belongs to the glycosyl hydrolase 18 family.</text>
</comment>
<dbReference type="InterPro" id="IPR017853">
    <property type="entry name" value="GH"/>
</dbReference>
<feature type="chain" id="PRO_5003041012" description="chitinase" evidence="7">
    <location>
        <begin position="20"/>
        <end position="535"/>
    </location>
</feature>
<evidence type="ECO:0000259" key="8">
    <source>
        <dbReference type="PROSITE" id="PS51910"/>
    </source>
</evidence>
<dbReference type="EC" id="3.2.1.14" evidence="1"/>
<dbReference type="InterPro" id="IPR008965">
    <property type="entry name" value="CBM2/CBM3_carb-bd_dom_sf"/>
</dbReference>
<dbReference type="PROSITE" id="PS01095">
    <property type="entry name" value="GH18_1"/>
    <property type="match status" value="1"/>
</dbReference>
<dbReference type="SMART" id="SM01063">
    <property type="entry name" value="CBM49"/>
    <property type="match status" value="1"/>
</dbReference>
<sequence length="535" mass="55594">MKYQLFICTIFSIVLTVQSFNVNSGNNVAAYWGQNGAAGGGKPYQTQIDTYCTDNTYDVIFVSFLNTFFSSENIIGTSIPAPGLNLANMCGSLYPGYSQLLQCPAVGSGIQTCQTKGKAVILSLGGAVGSYGFSSSAQAQQFATTVWNMFLGGNNPTYPRPFGAVQLDGVDLDLENGQSQYFDVFVQTLKNTYFANAPKKYYVTAAPQCVYPDASIGPNPGTALSTGLLDFINIQFYNNYCGLASGSSFNYNTWANWITANSPNTKIFIGAPADTYAAGSGYVTAQTLTNLVSTYINSPTFGGVMLWDISVAQGNIVSGSTTYGQYVSKYLKQAKPTTGGSTTSTTTSSTTTVKPTTGSTTSTTGTTTVKPTTGSTTSTTTVKPTTGSTTTTGTTTVKPTTGSTTSTTSSTTTVKPTTTTTTTGPSTTSTTGTTTSPSTLAFSQSVTSQWGSGSGITSQINGQVTNNGASSVSNPKFTSPQSSLISGMWGLESATVNGQIVWSLPSWSTTLAPGSSVSFGYAINSANPATFTRIA</sequence>
<dbReference type="CDD" id="cd02877">
    <property type="entry name" value="GH18_hevamine_XipI_class_III"/>
    <property type="match status" value="1"/>
</dbReference>
<accession>D3B9X8</accession>
<dbReference type="GO" id="GO:0005576">
    <property type="term" value="C:extracellular region"/>
    <property type="evidence" value="ECO:0007669"/>
    <property type="project" value="TreeGrafter"/>
</dbReference>
<dbReference type="SUPFAM" id="SSF51445">
    <property type="entry name" value="(Trans)glycosidases"/>
    <property type="match status" value="1"/>
</dbReference>
<dbReference type="PROSITE" id="PS51910">
    <property type="entry name" value="GH18_2"/>
    <property type="match status" value="1"/>
</dbReference>
<dbReference type="PANTHER" id="PTHR45708:SF49">
    <property type="entry name" value="ENDOCHITINASE"/>
    <property type="match status" value="1"/>
</dbReference>
<gene>
    <name evidence="9" type="ORF">PPL_05349</name>
</gene>
<evidence type="ECO:0000256" key="5">
    <source>
        <dbReference type="RuleBase" id="RU004453"/>
    </source>
</evidence>
<dbReference type="EMBL" id="ADBJ01000025">
    <property type="protein sequence ID" value="EFA81365.1"/>
    <property type="molecule type" value="Genomic_DNA"/>
</dbReference>
<evidence type="ECO:0000313" key="10">
    <source>
        <dbReference type="Proteomes" id="UP000001396"/>
    </source>
</evidence>
<feature type="compositionally biased region" description="Low complexity" evidence="6">
    <location>
        <begin position="336"/>
        <end position="439"/>
    </location>
</feature>
<dbReference type="InParanoid" id="D3B9X8"/>
<proteinExistence type="inferred from homology"/>
<dbReference type="GO" id="GO:0008843">
    <property type="term" value="F:endochitinase activity"/>
    <property type="evidence" value="ECO:0007669"/>
    <property type="project" value="UniProtKB-EC"/>
</dbReference>
<dbReference type="AlphaFoldDB" id="D3B9X8"/>
<evidence type="ECO:0000256" key="6">
    <source>
        <dbReference type="SAM" id="MobiDB-lite"/>
    </source>
</evidence>
<feature type="domain" description="GH18" evidence="8">
    <location>
        <begin position="26"/>
        <end position="334"/>
    </location>
</feature>
<dbReference type="SUPFAM" id="SSF49384">
    <property type="entry name" value="Carbohydrate-binding domain"/>
    <property type="match status" value="1"/>
</dbReference>
<dbReference type="Pfam" id="PF00704">
    <property type="entry name" value="Glyco_hydro_18"/>
    <property type="match status" value="1"/>
</dbReference>
<evidence type="ECO:0000256" key="3">
    <source>
        <dbReference type="ARBA" id="ARBA00023295"/>
    </source>
</evidence>
<feature type="region of interest" description="Disordered" evidence="6">
    <location>
        <begin position="335"/>
        <end position="439"/>
    </location>
</feature>
<dbReference type="Gene3D" id="2.60.40.290">
    <property type="match status" value="1"/>
</dbReference>
<evidence type="ECO:0000256" key="7">
    <source>
        <dbReference type="SAM" id="SignalP"/>
    </source>
</evidence>
<dbReference type="GO" id="GO:0005975">
    <property type="term" value="P:carbohydrate metabolic process"/>
    <property type="evidence" value="ECO:0007669"/>
    <property type="project" value="InterPro"/>
</dbReference>